<dbReference type="Proteomes" id="UP000819052">
    <property type="component" value="Unassembled WGS sequence"/>
</dbReference>
<sequence length="107" mass="12539">MNSEFKREVMECMETFAHTVRMTRLFEDAELERLKRLLSELADMLRHETVIDKDLAAYLYDLPQIVRNMSLSYDGPPTERPEQFDRLEDAWLELDALVSECLNTPAA</sequence>
<dbReference type="EMBL" id="VVIW01000029">
    <property type="protein sequence ID" value="NHZ44281.1"/>
    <property type="molecule type" value="Genomic_DNA"/>
</dbReference>
<name>A0ABX0MKE9_9BURK</name>
<evidence type="ECO:0000313" key="2">
    <source>
        <dbReference type="Proteomes" id="UP000819052"/>
    </source>
</evidence>
<protein>
    <submittedName>
        <fullName evidence="1">Uncharacterized protein</fullName>
    </submittedName>
</protein>
<keyword evidence="2" id="KW-1185">Reference proteome</keyword>
<proteinExistence type="predicted"/>
<evidence type="ECO:0000313" key="1">
    <source>
        <dbReference type="EMBL" id="NHZ44281.1"/>
    </source>
</evidence>
<dbReference type="RefSeq" id="WP_167080807.1">
    <property type="nucleotide sequence ID" value="NZ_VVIW01000029.1"/>
</dbReference>
<reference evidence="1 2" key="1">
    <citation type="submission" date="2019-09" db="EMBL/GenBank/DDBJ databases">
        <title>Taxonomy of Antarctic Massilia spp.: description of Massilia rubra sp. nov., Massilia aquatica sp. nov., Massilia mucilaginosa sp. nov., Massilia frigida sp. nov. isolated from streams, lakes and regoliths.</title>
        <authorList>
            <person name="Holochova P."/>
            <person name="Sedlacek I."/>
            <person name="Kralova S."/>
            <person name="Maslanova I."/>
            <person name="Busse H.-J."/>
            <person name="Stankova E."/>
            <person name="Vrbovska V."/>
            <person name="Kovarovic V."/>
            <person name="Bartak M."/>
            <person name="Svec P."/>
            <person name="Pantucek R."/>
        </authorList>
    </citation>
    <scope>NUCLEOTIDE SEQUENCE [LARGE SCALE GENOMIC DNA]</scope>
    <source>
        <strain evidence="1 2">CCM 8693</strain>
    </source>
</reference>
<comment type="caution">
    <text evidence="1">The sequence shown here is derived from an EMBL/GenBank/DDBJ whole genome shotgun (WGS) entry which is preliminary data.</text>
</comment>
<accession>A0ABX0MKE9</accession>
<organism evidence="1 2">
    <name type="scientific">Massilia aquatica</name>
    <dbReference type="NCBI Taxonomy" id="2609000"/>
    <lineage>
        <taxon>Bacteria</taxon>
        <taxon>Pseudomonadati</taxon>
        <taxon>Pseudomonadota</taxon>
        <taxon>Betaproteobacteria</taxon>
        <taxon>Burkholderiales</taxon>
        <taxon>Oxalobacteraceae</taxon>
        <taxon>Telluria group</taxon>
        <taxon>Massilia</taxon>
    </lineage>
</organism>
<gene>
    <name evidence="1" type="ORF">F1609_29550</name>
</gene>